<keyword evidence="7 14" id="KW-1133">Transmembrane helix</keyword>
<feature type="transmembrane region" description="Helical" evidence="14">
    <location>
        <begin position="9"/>
        <end position="30"/>
    </location>
</feature>
<dbReference type="GO" id="GO:0004497">
    <property type="term" value="F:monooxygenase activity"/>
    <property type="evidence" value="ECO:0007669"/>
    <property type="project" value="UniProtKB-KW"/>
</dbReference>
<dbReference type="GO" id="GO:0005506">
    <property type="term" value="F:iron ion binding"/>
    <property type="evidence" value="ECO:0007669"/>
    <property type="project" value="InterPro"/>
</dbReference>
<evidence type="ECO:0000256" key="7">
    <source>
        <dbReference type="ARBA" id="ARBA00022989"/>
    </source>
</evidence>
<dbReference type="CDD" id="cd11061">
    <property type="entry name" value="CYP67-like"/>
    <property type="match status" value="1"/>
</dbReference>
<evidence type="ECO:0000256" key="6">
    <source>
        <dbReference type="ARBA" id="ARBA00022723"/>
    </source>
</evidence>
<evidence type="ECO:0000256" key="5">
    <source>
        <dbReference type="ARBA" id="ARBA00022692"/>
    </source>
</evidence>
<dbReference type="InterPro" id="IPR017972">
    <property type="entry name" value="Cyt_P450_CS"/>
</dbReference>
<evidence type="ECO:0000256" key="3">
    <source>
        <dbReference type="ARBA" id="ARBA00010617"/>
    </source>
</evidence>
<keyword evidence="4 12" id="KW-0349">Heme</keyword>
<dbReference type="PRINTS" id="PR00385">
    <property type="entry name" value="P450"/>
</dbReference>
<comment type="caution">
    <text evidence="15">The sequence shown here is derived from an EMBL/GenBank/DDBJ whole genome shotgun (WGS) entry which is preliminary data.</text>
</comment>
<evidence type="ECO:0008006" key="17">
    <source>
        <dbReference type="Google" id="ProtNLM"/>
    </source>
</evidence>
<dbReference type="GO" id="GO:0016705">
    <property type="term" value="F:oxidoreductase activity, acting on paired donors, with incorporation or reduction of molecular oxygen"/>
    <property type="evidence" value="ECO:0007669"/>
    <property type="project" value="InterPro"/>
</dbReference>
<dbReference type="PRINTS" id="PR00463">
    <property type="entry name" value="EP450I"/>
</dbReference>
<evidence type="ECO:0000256" key="14">
    <source>
        <dbReference type="SAM" id="Phobius"/>
    </source>
</evidence>
<dbReference type="PROSITE" id="PS00086">
    <property type="entry name" value="CYTOCHROME_P450"/>
    <property type="match status" value="1"/>
</dbReference>
<keyword evidence="8 13" id="KW-0560">Oxidoreductase</keyword>
<dbReference type="GO" id="GO:0016020">
    <property type="term" value="C:membrane"/>
    <property type="evidence" value="ECO:0007669"/>
    <property type="project" value="UniProtKB-SubCell"/>
</dbReference>
<gene>
    <name evidence="15" type="ORF">BP5796_07146</name>
</gene>
<name>A0A3D8RII7_9HELO</name>
<dbReference type="InterPro" id="IPR050121">
    <property type="entry name" value="Cytochrome_P450_monoxygenase"/>
</dbReference>
<evidence type="ECO:0000256" key="10">
    <source>
        <dbReference type="ARBA" id="ARBA00023033"/>
    </source>
</evidence>
<keyword evidence="6 12" id="KW-0479">Metal-binding</keyword>
<dbReference type="PANTHER" id="PTHR24305:SF237">
    <property type="entry name" value="CYTOCHROME P450 MONOOXYGENASE ATNE-RELATED"/>
    <property type="match status" value="1"/>
</dbReference>
<proteinExistence type="inferred from homology"/>
<reference evidence="15 16" key="1">
    <citation type="journal article" date="2018" name="IMA Fungus">
        <title>IMA Genome-F 9: Draft genome sequence of Annulohypoxylon stygium, Aspergillus mulundensis, Berkeleyomyces basicola (syn. Thielaviopsis basicola), Ceratocystis smalleyi, two Cercospora beticola strains, Coleophoma cylindrospora, Fusarium fracticaudum, Phialophora cf. hyalina, and Morchella septimelata.</title>
        <authorList>
            <person name="Wingfield B.D."/>
            <person name="Bills G.F."/>
            <person name="Dong Y."/>
            <person name="Huang W."/>
            <person name="Nel W.J."/>
            <person name="Swalarsk-Parry B.S."/>
            <person name="Vaghefi N."/>
            <person name="Wilken P.M."/>
            <person name="An Z."/>
            <person name="de Beer Z.W."/>
            <person name="De Vos L."/>
            <person name="Chen L."/>
            <person name="Duong T.A."/>
            <person name="Gao Y."/>
            <person name="Hammerbacher A."/>
            <person name="Kikkert J.R."/>
            <person name="Li Y."/>
            <person name="Li H."/>
            <person name="Li K."/>
            <person name="Li Q."/>
            <person name="Liu X."/>
            <person name="Ma X."/>
            <person name="Naidoo K."/>
            <person name="Pethybridge S.J."/>
            <person name="Sun J."/>
            <person name="Steenkamp E.T."/>
            <person name="van der Nest M.A."/>
            <person name="van Wyk S."/>
            <person name="Wingfield M.J."/>
            <person name="Xiong C."/>
            <person name="Yue Q."/>
            <person name="Zhang X."/>
        </authorList>
    </citation>
    <scope>NUCLEOTIDE SEQUENCE [LARGE SCALE GENOMIC DNA]</scope>
    <source>
        <strain evidence="15 16">BP5796</strain>
    </source>
</reference>
<sequence>MGESVFRYLLWNIAIYSPLLVVVTCVYRLYYHPLSKVPGPVLARISGWPNWYYASKGNRHVELNRLHEKYGPKVRFAPNFVSINTPNGLKEIYGTRSANIVKSDWYRCIHYFAGGYQSTLTIIDPVRHSKKRRLLSHAFSDAALGSIEQNIIKQIDKWTNLLGKETSGDWSSAIDMDVWSTCLIYDILGDLAFGKSFDTVESDKNRFLLETIPQAAKTWYSLGYHPFAHTILRLLFHTPLGKVFAGKAFNDDKRFRAFCSNLLTERRQLEATLEEGKDSRKDFFHYLLRGVDPQTGESYKFGELSAESVLLVIAGSESVSEALAATMFYLTRNDEILNKLKTEIRDTFTSAEEIRCSNTQLLQLPYLRACIDESLRMSPPSPGHLPREILRSSVEIDNEFYPAGTTIGVSAYAMHHNEEYFPSSFEYIPERWIADSQSNTSKEAIARARSAFCPFSTGSRGCIGKQLAYMELSLVLAKFLWLYDIQAVPGDSTGAGGPGKGRGREREGEYQMEDVFVTKKQGPMIQLRARNLTA</sequence>
<protein>
    <recommendedName>
        <fullName evidence="17">Benzoate 4-monooxygenase cytochrome P450</fullName>
    </recommendedName>
</protein>
<keyword evidence="10 13" id="KW-0503">Monooxygenase</keyword>
<evidence type="ECO:0000256" key="11">
    <source>
        <dbReference type="ARBA" id="ARBA00023136"/>
    </source>
</evidence>
<dbReference type="InterPro" id="IPR036396">
    <property type="entry name" value="Cyt_P450_sf"/>
</dbReference>
<dbReference type="EMBL" id="PDLN01000010">
    <property type="protein sequence ID" value="RDW73704.1"/>
    <property type="molecule type" value="Genomic_DNA"/>
</dbReference>
<evidence type="ECO:0000313" key="16">
    <source>
        <dbReference type="Proteomes" id="UP000256328"/>
    </source>
</evidence>
<feature type="binding site" description="axial binding residue" evidence="12">
    <location>
        <position position="462"/>
    </location>
    <ligand>
        <name>heme</name>
        <dbReference type="ChEBI" id="CHEBI:30413"/>
    </ligand>
    <ligandPart>
        <name>Fe</name>
        <dbReference type="ChEBI" id="CHEBI:18248"/>
    </ligandPart>
</feature>
<keyword evidence="9 12" id="KW-0408">Iron</keyword>
<comment type="subcellular location">
    <subcellularLocation>
        <location evidence="2">Membrane</location>
    </subcellularLocation>
</comment>
<evidence type="ECO:0000256" key="4">
    <source>
        <dbReference type="ARBA" id="ARBA00022617"/>
    </source>
</evidence>
<dbReference type="InterPro" id="IPR001128">
    <property type="entry name" value="Cyt_P450"/>
</dbReference>
<dbReference type="InterPro" id="IPR002401">
    <property type="entry name" value="Cyt_P450_E_grp-I"/>
</dbReference>
<dbReference type="Gene3D" id="1.10.630.10">
    <property type="entry name" value="Cytochrome P450"/>
    <property type="match status" value="1"/>
</dbReference>
<dbReference type="Pfam" id="PF00067">
    <property type="entry name" value="p450"/>
    <property type="match status" value="1"/>
</dbReference>
<dbReference type="GO" id="GO:1902181">
    <property type="term" value="P:verruculogen biosynthetic process"/>
    <property type="evidence" value="ECO:0007669"/>
    <property type="project" value="UniProtKB-ARBA"/>
</dbReference>
<evidence type="ECO:0000313" key="15">
    <source>
        <dbReference type="EMBL" id="RDW73704.1"/>
    </source>
</evidence>
<evidence type="ECO:0000256" key="12">
    <source>
        <dbReference type="PIRSR" id="PIRSR602401-1"/>
    </source>
</evidence>
<comment type="similarity">
    <text evidence="3 13">Belongs to the cytochrome P450 family.</text>
</comment>
<accession>A0A3D8RII7</accession>
<evidence type="ECO:0000256" key="8">
    <source>
        <dbReference type="ARBA" id="ARBA00023002"/>
    </source>
</evidence>
<evidence type="ECO:0000256" key="2">
    <source>
        <dbReference type="ARBA" id="ARBA00004370"/>
    </source>
</evidence>
<evidence type="ECO:0000256" key="9">
    <source>
        <dbReference type="ARBA" id="ARBA00023004"/>
    </source>
</evidence>
<dbReference type="SUPFAM" id="SSF48264">
    <property type="entry name" value="Cytochrome P450"/>
    <property type="match status" value="1"/>
</dbReference>
<organism evidence="15 16">
    <name type="scientific">Coleophoma crateriformis</name>
    <dbReference type="NCBI Taxonomy" id="565419"/>
    <lineage>
        <taxon>Eukaryota</taxon>
        <taxon>Fungi</taxon>
        <taxon>Dikarya</taxon>
        <taxon>Ascomycota</taxon>
        <taxon>Pezizomycotina</taxon>
        <taxon>Leotiomycetes</taxon>
        <taxon>Helotiales</taxon>
        <taxon>Dermateaceae</taxon>
        <taxon>Coleophoma</taxon>
    </lineage>
</organism>
<dbReference type="OrthoDB" id="1470350at2759"/>
<dbReference type="AlphaFoldDB" id="A0A3D8RII7"/>
<dbReference type="PANTHER" id="PTHR24305">
    <property type="entry name" value="CYTOCHROME P450"/>
    <property type="match status" value="1"/>
</dbReference>
<evidence type="ECO:0000256" key="13">
    <source>
        <dbReference type="RuleBase" id="RU000461"/>
    </source>
</evidence>
<keyword evidence="16" id="KW-1185">Reference proteome</keyword>
<comment type="cofactor">
    <cofactor evidence="1 12">
        <name>heme</name>
        <dbReference type="ChEBI" id="CHEBI:30413"/>
    </cofactor>
</comment>
<keyword evidence="11 14" id="KW-0472">Membrane</keyword>
<dbReference type="GO" id="GO:0020037">
    <property type="term" value="F:heme binding"/>
    <property type="evidence" value="ECO:0007669"/>
    <property type="project" value="InterPro"/>
</dbReference>
<dbReference type="FunFam" id="1.10.630.10:FF:000063">
    <property type="entry name" value="Cytochrome P450 monooxygenase"/>
    <property type="match status" value="1"/>
</dbReference>
<dbReference type="Proteomes" id="UP000256328">
    <property type="component" value="Unassembled WGS sequence"/>
</dbReference>
<keyword evidence="5 14" id="KW-0812">Transmembrane</keyword>
<evidence type="ECO:0000256" key="1">
    <source>
        <dbReference type="ARBA" id="ARBA00001971"/>
    </source>
</evidence>